<dbReference type="WBParaSite" id="L893_g6548.t1">
    <property type="protein sequence ID" value="L893_g6548.t1"/>
    <property type="gene ID" value="L893_g6548"/>
</dbReference>
<accession>A0A1I8AL15</accession>
<dbReference type="PANTHER" id="PTHR10334">
    <property type="entry name" value="CYSTEINE-RICH SECRETORY PROTEIN-RELATED"/>
    <property type="match status" value="1"/>
</dbReference>
<feature type="domain" description="SCP" evidence="1">
    <location>
        <begin position="67"/>
        <end position="224"/>
    </location>
</feature>
<keyword evidence="2" id="KW-1185">Reference proteome</keyword>
<sequence>MYASWSLLSAPFTRITRVYNREPPPFESSHPREVLTSVMQTPVLYVILLLVTVCGQDCPTLNGISPASRQAIVDKHNAYRSSNALGNEIDGSTGQNAPKAKNMYKLSYDCELEALAQAWASGCQFEHSPNYGEVGENIYSDMSPQSNASVLDALDLWWSELRNIGVGAYSPDFNNSKALNVRVENYVQMAWANTTKVGCGNAMCTSPNMYFVVCNYRLPGNMLNEKIYEFGDPCQQDSDCTVTNALCSASEGLCYLRGLRSLKLAGI</sequence>
<dbReference type="InterPro" id="IPR002413">
    <property type="entry name" value="V5_allergen-like"/>
</dbReference>
<protein>
    <submittedName>
        <fullName evidence="3">SCP domain-containing protein</fullName>
    </submittedName>
</protein>
<dbReference type="SMART" id="SM00198">
    <property type="entry name" value="SCP"/>
    <property type="match status" value="1"/>
</dbReference>
<dbReference type="Proteomes" id="UP000095287">
    <property type="component" value="Unplaced"/>
</dbReference>
<dbReference type="PRINTS" id="PR00837">
    <property type="entry name" value="V5TPXLIKE"/>
</dbReference>
<evidence type="ECO:0000259" key="1">
    <source>
        <dbReference type="SMART" id="SM00198"/>
    </source>
</evidence>
<dbReference type="InterPro" id="IPR001283">
    <property type="entry name" value="CRISP-related"/>
</dbReference>
<dbReference type="AlphaFoldDB" id="A0A1I8AL15"/>
<proteinExistence type="predicted"/>
<reference evidence="3" key="1">
    <citation type="submission" date="2016-11" db="UniProtKB">
        <authorList>
            <consortium name="WormBaseParasite"/>
        </authorList>
    </citation>
    <scope>IDENTIFICATION</scope>
</reference>
<dbReference type="Gene3D" id="3.40.33.10">
    <property type="entry name" value="CAP"/>
    <property type="match status" value="1"/>
</dbReference>
<dbReference type="InterPro" id="IPR014044">
    <property type="entry name" value="CAP_dom"/>
</dbReference>
<organism evidence="2 3">
    <name type="scientific">Steinernema glaseri</name>
    <dbReference type="NCBI Taxonomy" id="37863"/>
    <lineage>
        <taxon>Eukaryota</taxon>
        <taxon>Metazoa</taxon>
        <taxon>Ecdysozoa</taxon>
        <taxon>Nematoda</taxon>
        <taxon>Chromadorea</taxon>
        <taxon>Rhabditida</taxon>
        <taxon>Tylenchina</taxon>
        <taxon>Panagrolaimomorpha</taxon>
        <taxon>Strongyloidoidea</taxon>
        <taxon>Steinernematidae</taxon>
        <taxon>Steinernema</taxon>
    </lineage>
</organism>
<evidence type="ECO:0000313" key="2">
    <source>
        <dbReference type="Proteomes" id="UP000095287"/>
    </source>
</evidence>
<dbReference type="CDD" id="cd05380">
    <property type="entry name" value="CAP_euk"/>
    <property type="match status" value="1"/>
</dbReference>
<dbReference type="InterPro" id="IPR035940">
    <property type="entry name" value="CAP_sf"/>
</dbReference>
<evidence type="ECO:0000313" key="3">
    <source>
        <dbReference type="WBParaSite" id="L893_g6548.t1"/>
    </source>
</evidence>
<name>A0A1I8AL15_9BILA</name>
<dbReference type="PRINTS" id="PR00838">
    <property type="entry name" value="V5ALLERGEN"/>
</dbReference>
<dbReference type="SUPFAM" id="SSF55797">
    <property type="entry name" value="PR-1-like"/>
    <property type="match status" value="1"/>
</dbReference>
<dbReference type="Pfam" id="PF00188">
    <property type="entry name" value="CAP"/>
    <property type="match status" value="1"/>
</dbReference>